<organism evidence="2 3">
    <name type="scientific">Arthrobotrys flagrans</name>
    <name type="common">Nematode-trapping fungus</name>
    <name type="synonym">Trichothecium flagrans</name>
    <dbReference type="NCBI Taxonomy" id="97331"/>
    <lineage>
        <taxon>Eukaryota</taxon>
        <taxon>Fungi</taxon>
        <taxon>Dikarya</taxon>
        <taxon>Ascomycota</taxon>
        <taxon>Pezizomycotina</taxon>
        <taxon>Orbiliomycetes</taxon>
        <taxon>Orbiliales</taxon>
        <taxon>Orbiliaceae</taxon>
        <taxon>Arthrobotrys</taxon>
    </lineage>
</organism>
<accession>A0A437ACL4</accession>
<evidence type="ECO:0000259" key="1">
    <source>
        <dbReference type="Pfam" id="PF20516"/>
    </source>
</evidence>
<dbReference type="VEuPathDB" id="FungiDB:DFL_000008"/>
<dbReference type="EMBL" id="SAEB01000001">
    <property type="protein sequence ID" value="RVD88984.1"/>
    <property type="molecule type" value="Genomic_DNA"/>
</dbReference>
<dbReference type="Proteomes" id="UP000283090">
    <property type="component" value="Unassembled WGS sequence"/>
</dbReference>
<dbReference type="OrthoDB" id="4161186at2759"/>
<keyword evidence="3" id="KW-1185">Reference proteome</keyword>
<dbReference type="InterPro" id="IPR046797">
    <property type="entry name" value="PDDEXK_12"/>
</dbReference>
<name>A0A437ACL4_ARTFL</name>
<sequence length="476" mass="52480">MDNLKRPRSEDDDGRDYKHIRRAKLIDNPGNPTFNDLRENSSPYDSIRKWIHDVQISDTADMANINPEEAPADLHEDLVIEQLETSSTIQETLSPSGSPIKRKFGFASQNGLPLASDGNIGARRLVKPVSKLVSTKQLSSRNSSLEKLSTRSQSVSARTTVSQVSTSIPMRRAGLAKYSPAFVFSHTHDLASGSIPRTVLDFKKLVLSESLPKGILPLSSRESLVTKFPDTEFPTSLFSDSPKYGIDLINHVTFYYENGLRNYSDDATESVLSHMAKALLEGLPKGRPGPLQVAGIEQQLAPLYTTDEDAPDIIIHGSNLYDSKFRQLRRQVRYPPAEIDETFSPFIHPSLRNAPAFAAIEVKAGTGCIQEAQMQAGVIGGAILLKARQIGASAEAVPCVPVVIVSGFIWCLHLVYDEPDLIIISTPWVIGDTVTFLGTLKVVLFIEQLRSYAKDTWWKLFVDGSCSDLLERCLGV</sequence>
<gene>
    <name evidence="2" type="ORF">DFL_000008</name>
</gene>
<dbReference type="RefSeq" id="XP_067494528.1">
    <property type="nucleotide sequence ID" value="XM_067637668.1"/>
</dbReference>
<dbReference type="Pfam" id="PF20516">
    <property type="entry name" value="PDDEXK_12"/>
    <property type="match status" value="1"/>
</dbReference>
<dbReference type="GeneID" id="93582319"/>
<feature type="domain" description="PD-(D/E)XK nuclease-like" evidence="1">
    <location>
        <begin position="321"/>
        <end position="458"/>
    </location>
</feature>
<dbReference type="AlphaFoldDB" id="A0A437ACL4"/>
<evidence type="ECO:0000313" key="3">
    <source>
        <dbReference type="Proteomes" id="UP000283090"/>
    </source>
</evidence>
<reference evidence="2 3" key="1">
    <citation type="submission" date="2019-01" db="EMBL/GenBank/DDBJ databases">
        <title>Intercellular communication is required for trap formation in the nematode-trapping fungus Duddingtonia flagrans.</title>
        <authorList>
            <person name="Youssar L."/>
            <person name="Wernet V."/>
            <person name="Hensel N."/>
            <person name="Hildebrandt H.-G."/>
            <person name="Fischer R."/>
        </authorList>
    </citation>
    <scope>NUCLEOTIDE SEQUENCE [LARGE SCALE GENOMIC DNA]</scope>
    <source>
        <strain evidence="2 3">CBS H-5679</strain>
    </source>
</reference>
<protein>
    <recommendedName>
        <fullName evidence="1">PD-(D/E)XK nuclease-like domain-containing protein</fullName>
    </recommendedName>
</protein>
<proteinExistence type="predicted"/>
<evidence type="ECO:0000313" key="2">
    <source>
        <dbReference type="EMBL" id="RVD88984.1"/>
    </source>
</evidence>
<comment type="caution">
    <text evidence="2">The sequence shown here is derived from an EMBL/GenBank/DDBJ whole genome shotgun (WGS) entry which is preliminary data.</text>
</comment>